<sequence length="233" mass="26028">MRDWLKRLIGREAEAITAATPMFWQQYTAAMAEQASAKTPLVEVDFVVFDTETTGLDPKIDRVLSIGAVRVHGGQVLISESFECLVKQEETPQLKSAEVHGLLSKQLEEGLPEQDALEAFIRFTGNAVLVGQHVAFDIAMVNQMLRHQGINDKLRNRSIDTAQLAIRLEHRRGDHHTLKPAEYSLDALCARYNLPTDDRHTASGDAFATALLLLKLLSLARKRKIYTLGELVK</sequence>
<evidence type="ECO:0000313" key="5">
    <source>
        <dbReference type="EMBL" id="MFD2248226.1"/>
    </source>
</evidence>
<dbReference type="PANTHER" id="PTHR30231">
    <property type="entry name" value="DNA POLYMERASE III SUBUNIT EPSILON"/>
    <property type="match status" value="1"/>
</dbReference>
<dbReference type="InterPro" id="IPR036397">
    <property type="entry name" value="RNaseH_sf"/>
</dbReference>
<evidence type="ECO:0000256" key="3">
    <source>
        <dbReference type="ARBA" id="ARBA00022839"/>
    </source>
</evidence>
<keyword evidence="6" id="KW-1185">Reference proteome</keyword>
<dbReference type="InterPro" id="IPR006054">
    <property type="entry name" value="DnaQ"/>
</dbReference>
<proteinExistence type="predicted"/>
<feature type="domain" description="Exonuclease" evidence="4">
    <location>
        <begin position="45"/>
        <end position="222"/>
    </location>
</feature>
<gene>
    <name evidence="5" type="ORF">ACFSKP_18300</name>
</gene>
<comment type="caution">
    <text evidence="5">The sequence shown here is derived from an EMBL/GenBank/DDBJ whole genome shotgun (WGS) entry which is preliminary data.</text>
</comment>
<dbReference type="InterPro" id="IPR012337">
    <property type="entry name" value="RNaseH-like_sf"/>
</dbReference>
<evidence type="ECO:0000259" key="4">
    <source>
        <dbReference type="SMART" id="SM00479"/>
    </source>
</evidence>
<dbReference type="Gene3D" id="3.30.420.10">
    <property type="entry name" value="Ribonuclease H-like superfamily/Ribonuclease H"/>
    <property type="match status" value="1"/>
</dbReference>
<dbReference type="NCBIfam" id="TIGR00573">
    <property type="entry name" value="dnaq"/>
    <property type="match status" value="1"/>
</dbReference>
<dbReference type="SMART" id="SM00479">
    <property type="entry name" value="EXOIII"/>
    <property type="match status" value="1"/>
</dbReference>
<dbReference type="EMBL" id="JBHUIM010000003">
    <property type="protein sequence ID" value="MFD2248226.1"/>
    <property type="molecule type" value="Genomic_DNA"/>
</dbReference>
<keyword evidence="2" id="KW-0378">Hydrolase</keyword>
<name>A0ABW5D0L7_9BACT</name>
<dbReference type="PANTHER" id="PTHR30231:SF4">
    <property type="entry name" value="PROTEIN NEN2"/>
    <property type="match status" value="1"/>
</dbReference>
<evidence type="ECO:0000256" key="1">
    <source>
        <dbReference type="ARBA" id="ARBA00022722"/>
    </source>
</evidence>
<reference evidence="6" key="1">
    <citation type="journal article" date="2019" name="Int. J. Syst. Evol. Microbiol.">
        <title>The Global Catalogue of Microorganisms (GCM) 10K type strain sequencing project: providing services to taxonomists for standard genome sequencing and annotation.</title>
        <authorList>
            <consortium name="The Broad Institute Genomics Platform"/>
            <consortium name="The Broad Institute Genome Sequencing Center for Infectious Disease"/>
            <person name="Wu L."/>
            <person name="Ma J."/>
        </authorList>
    </citation>
    <scope>NUCLEOTIDE SEQUENCE [LARGE SCALE GENOMIC DNA]</scope>
    <source>
        <strain evidence="6">CGMCC 4.1782</strain>
    </source>
</reference>
<keyword evidence="1" id="KW-0540">Nuclease</keyword>
<evidence type="ECO:0000313" key="6">
    <source>
        <dbReference type="Proteomes" id="UP001597374"/>
    </source>
</evidence>
<dbReference type="InterPro" id="IPR013520">
    <property type="entry name" value="Ribonucl_H"/>
</dbReference>
<dbReference type="SUPFAM" id="SSF53098">
    <property type="entry name" value="Ribonuclease H-like"/>
    <property type="match status" value="1"/>
</dbReference>
<keyword evidence="3" id="KW-0269">Exonuclease</keyword>
<accession>A0ABW5D0L7</accession>
<organism evidence="5 6">
    <name type="scientific">Pontibacter ruber</name>
    <dbReference type="NCBI Taxonomy" id="1343895"/>
    <lineage>
        <taxon>Bacteria</taxon>
        <taxon>Pseudomonadati</taxon>
        <taxon>Bacteroidota</taxon>
        <taxon>Cytophagia</taxon>
        <taxon>Cytophagales</taxon>
        <taxon>Hymenobacteraceae</taxon>
        <taxon>Pontibacter</taxon>
    </lineage>
</organism>
<dbReference type="RefSeq" id="WP_250431844.1">
    <property type="nucleotide sequence ID" value="NZ_JALPRR010000004.1"/>
</dbReference>
<dbReference type="CDD" id="cd06127">
    <property type="entry name" value="DEDDh"/>
    <property type="match status" value="1"/>
</dbReference>
<dbReference type="Proteomes" id="UP001597374">
    <property type="component" value="Unassembled WGS sequence"/>
</dbReference>
<dbReference type="Pfam" id="PF00929">
    <property type="entry name" value="RNase_T"/>
    <property type="match status" value="1"/>
</dbReference>
<protein>
    <submittedName>
        <fullName evidence="5">PolC-type DNA polymerase III</fullName>
    </submittedName>
</protein>
<evidence type="ECO:0000256" key="2">
    <source>
        <dbReference type="ARBA" id="ARBA00022801"/>
    </source>
</evidence>